<keyword evidence="2" id="KW-1185">Reference proteome</keyword>
<comment type="caution">
    <text evidence="1">The sequence shown here is derived from an EMBL/GenBank/DDBJ whole genome shotgun (WGS) entry which is preliminary data.</text>
</comment>
<reference evidence="1 2" key="1">
    <citation type="submission" date="2023-10" db="EMBL/GenBank/DDBJ databases">
        <title>Sorlinia euscelidii gen. nov., sp. nov., an acetic acid bacteria isolated from the gut of Euscelidius variegatus emitter.</title>
        <authorList>
            <person name="Michoud G."/>
            <person name="Marasco R."/>
            <person name="Seferji K."/>
            <person name="Gonella E."/>
            <person name="Garuglieri E."/>
            <person name="Alma A."/>
            <person name="Mapelli F."/>
            <person name="Borin S."/>
            <person name="Daffonchio D."/>
            <person name="Crotti E."/>
        </authorList>
    </citation>
    <scope>NUCLEOTIDE SEQUENCE [LARGE SCALE GENOMIC DNA]</scope>
    <source>
        <strain evidence="1 2">EV16P</strain>
    </source>
</reference>
<organism evidence="1 2">
    <name type="scientific">Sorlinia euscelidii</name>
    <dbReference type="NCBI Taxonomy" id="3081148"/>
    <lineage>
        <taxon>Bacteria</taxon>
        <taxon>Pseudomonadati</taxon>
        <taxon>Pseudomonadota</taxon>
        <taxon>Alphaproteobacteria</taxon>
        <taxon>Acetobacterales</taxon>
        <taxon>Acetobacteraceae</taxon>
        <taxon>Sorlinia</taxon>
    </lineage>
</organism>
<evidence type="ECO:0000313" key="2">
    <source>
        <dbReference type="Proteomes" id="UP001312908"/>
    </source>
</evidence>
<sequence>MAEVTAISHPTAEGATDRNPKIFERKWIWFGFQNFAHHEDGHGSIYAAGEARFAALKGSFQQGRQMDQEFVILIFTTYEKGVTEVTP</sequence>
<evidence type="ECO:0000313" key="1">
    <source>
        <dbReference type="EMBL" id="MEE8659102.1"/>
    </source>
</evidence>
<name>A0ABU7U2M3_9PROT</name>
<gene>
    <name evidence="1" type="ORF">DOFOFD_08760</name>
</gene>
<dbReference type="RefSeq" id="WP_394819959.1">
    <property type="nucleotide sequence ID" value="NZ_JAWJZY010000003.1"/>
</dbReference>
<accession>A0ABU7U2M3</accession>
<proteinExistence type="predicted"/>
<protein>
    <submittedName>
        <fullName evidence="1">Uncharacterized protein</fullName>
    </submittedName>
</protein>
<dbReference type="Proteomes" id="UP001312908">
    <property type="component" value="Unassembled WGS sequence"/>
</dbReference>
<dbReference type="EMBL" id="JAWJZY010000003">
    <property type="protein sequence ID" value="MEE8659102.1"/>
    <property type="molecule type" value="Genomic_DNA"/>
</dbReference>